<dbReference type="InterPro" id="IPR003593">
    <property type="entry name" value="AAA+_ATPase"/>
</dbReference>
<dbReference type="Gene3D" id="3.40.50.300">
    <property type="entry name" value="P-loop containing nucleotide triphosphate hydrolases"/>
    <property type="match status" value="1"/>
</dbReference>
<keyword evidence="2 5" id="KW-0547">Nucleotide-binding</keyword>
<dbReference type="AlphaFoldDB" id="A0A1B9IDA4"/>
<dbReference type="InterPro" id="IPR044539">
    <property type="entry name" value="Pch2-like"/>
</dbReference>
<dbReference type="InterPro" id="IPR027417">
    <property type="entry name" value="P-loop_NTPase"/>
</dbReference>
<dbReference type="KEGG" id="kpin:30168970"/>
<dbReference type="GO" id="GO:0016887">
    <property type="term" value="F:ATP hydrolysis activity"/>
    <property type="evidence" value="ECO:0007669"/>
    <property type="project" value="InterPro"/>
</dbReference>
<name>A0A1B9IDA4_9TREE</name>
<dbReference type="InterPro" id="IPR058249">
    <property type="entry name" value="Pch2_C"/>
</dbReference>
<dbReference type="FunFam" id="3.40.50.300:FF:001494">
    <property type="entry name" value="Pachytene checkpoint component Pch2"/>
    <property type="match status" value="1"/>
</dbReference>
<evidence type="ECO:0000256" key="1">
    <source>
        <dbReference type="ARBA" id="ARBA00007271"/>
    </source>
</evidence>
<dbReference type="GO" id="GO:0005524">
    <property type="term" value="F:ATP binding"/>
    <property type="evidence" value="ECO:0007669"/>
    <property type="project" value="UniProtKB-KW"/>
</dbReference>
<dbReference type="Pfam" id="PF23563">
    <property type="entry name" value="TRIP13_N"/>
    <property type="match status" value="1"/>
</dbReference>
<dbReference type="Pfam" id="PF23242">
    <property type="entry name" value="AAA_lid_TRIP13_C"/>
    <property type="match status" value="1"/>
</dbReference>
<feature type="domain" description="AAA+ ATPase" evidence="6">
    <location>
        <begin position="253"/>
        <end position="405"/>
    </location>
</feature>
<accession>A0A1B9IDA4</accession>
<evidence type="ECO:0000256" key="3">
    <source>
        <dbReference type="ARBA" id="ARBA00022840"/>
    </source>
</evidence>
<comment type="similarity">
    <text evidence="1">Belongs to the AAA ATPase family. PCH2 subfamily.</text>
</comment>
<dbReference type="SUPFAM" id="SSF52540">
    <property type="entry name" value="P-loop containing nucleoside triphosphate hydrolases"/>
    <property type="match status" value="1"/>
</dbReference>
<evidence type="ECO:0000313" key="7">
    <source>
        <dbReference type="EMBL" id="OCF53300.1"/>
    </source>
</evidence>
<organism evidence="7">
    <name type="scientific">Kwoniella pini CBS 10737</name>
    <dbReference type="NCBI Taxonomy" id="1296096"/>
    <lineage>
        <taxon>Eukaryota</taxon>
        <taxon>Fungi</taxon>
        <taxon>Dikarya</taxon>
        <taxon>Basidiomycota</taxon>
        <taxon>Agaricomycotina</taxon>
        <taxon>Tremellomycetes</taxon>
        <taxon>Tremellales</taxon>
        <taxon>Cryptococcaceae</taxon>
        <taxon>Kwoniella</taxon>
    </lineage>
</organism>
<reference evidence="7" key="1">
    <citation type="submission" date="2013-07" db="EMBL/GenBank/DDBJ databases">
        <title>The Genome Sequence of Cryptococcus pinus CBS10737.</title>
        <authorList>
            <consortium name="The Broad Institute Genome Sequencing Platform"/>
            <person name="Cuomo C."/>
            <person name="Litvintseva A."/>
            <person name="Chen Y."/>
            <person name="Heitman J."/>
            <person name="Sun S."/>
            <person name="Springer D."/>
            <person name="Dromer F."/>
            <person name="Young S.K."/>
            <person name="Zeng Q."/>
            <person name="Gargeya S."/>
            <person name="Fitzgerald M."/>
            <person name="Abouelleil A."/>
            <person name="Alvarado L."/>
            <person name="Berlin A.M."/>
            <person name="Chapman S.B."/>
            <person name="Dewar J."/>
            <person name="Goldberg J."/>
            <person name="Griggs A."/>
            <person name="Gujja S."/>
            <person name="Hansen M."/>
            <person name="Howarth C."/>
            <person name="Imamovic A."/>
            <person name="Larimer J."/>
            <person name="McCowan C."/>
            <person name="Murphy C."/>
            <person name="Pearson M."/>
            <person name="Priest M."/>
            <person name="Roberts A."/>
            <person name="Saif S."/>
            <person name="Shea T."/>
            <person name="Sykes S."/>
            <person name="Wortman J."/>
            <person name="Nusbaum C."/>
            <person name="Birren B."/>
        </authorList>
    </citation>
    <scope>NUCLEOTIDE SEQUENCE [LARGE SCALE GENOMIC DNA]</scope>
    <source>
        <strain evidence="7">CBS 10737</strain>
    </source>
</reference>
<dbReference type="Pfam" id="PF00004">
    <property type="entry name" value="AAA"/>
    <property type="match status" value="1"/>
</dbReference>
<evidence type="ECO:0000313" key="8">
    <source>
        <dbReference type="EMBL" id="WWC66819.1"/>
    </source>
</evidence>
<dbReference type="GO" id="GO:0007131">
    <property type="term" value="P:reciprocal meiotic recombination"/>
    <property type="evidence" value="ECO:0007669"/>
    <property type="project" value="TreeGrafter"/>
</dbReference>
<dbReference type="STRING" id="1296096.A0A1B9IDA4"/>
<keyword evidence="4" id="KW-0469">Meiosis</keyword>
<evidence type="ECO:0000259" key="6">
    <source>
        <dbReference type="SMART" id="SM00382"/>
    </source>
</evidence>
<dbReference type="GO" id="GO:0051598">
    <property type="term" value="P:meiotic recombination checkpoint signaling"/>
    <property type="evidence" value="ECO:0007669"/>
    <property type="project" value="TreeGrafter"/>
</dbReference>
<reference evidence="8" key="4">
    <citation type="submission" date="2024-02" db="EMBL/GenBank/DDBJ databases">
        <title>Comparative genomics of Cryptococcus and Kwoniella reveals pathogenesis evolution and contrasting modes of karyotype evolution via chromosome fusion or intercentromeric recombination.</title>
        <authorList>
            <person name="Coelho M.A."/>
            <person name="David-Palma M."/>
            <person name="Shea T."/>
            <person name="Bowers K."/>
            <person name="McGinley-Smith S."/>
            <person name="Mohammad A.W."/>
            <person name="Gnirke A."/>
            <person name="Yurkov A.M."/>
            <person name="Nowrousian M."/>
            <person name="Sun S."/>
            <person name="Cuomo C.A."/>
            <person name="Heitman J."/>
        </authorList>
    </citation>
    <scope>NUCLEOTIDE SEQUENCE</scope>
    <source>
        <strain evidence="8">CBS 10737</strain>
    </source>
</reference>
<dbReference type="RefSeq" id="XP_019014519.1">
    <property type="nucleotide sequence ID" value="XM_019152381.1"/>
</dbReference>
<evidence type="ECO:0000313" key="9">
    <source>
        <dbReference type="Proteomes" id="UP000094020"/>
    </source>
</evidence>
<dbReference type="PANTHER" id="PTHR45991">
    <property type="entry name" value="PACHYTENE CHECKPOINT PROTEIN 2"/>
    <property type="match status" value="1"/>
</dbReference>
<evidence type="ECO:0000256" key="2">
    <source>
        <dbReference type="ARBA" id="ARBA00022741"/>
    </source>
</evidence>
<reference evidence="7" key="3">
    <citation type="submission" date="2016-07" db="EMBL/GenBank/DDBJ databases">
        <title>Evolution of pathogenesis and genome organization in the Tremellales.</title>
        <authorList>
            <person name="Cuomo C."/>
            <person name="Litvintseva A."/>
            <person name="Heitman J."/>
            <person name="Chen Y."/>
            <person name="Sun S."/>
            <person name="Springer D."/>
            <person name="Dromer F."/>
            <person name="Young S."/>
            <person name="Zeng Q."/>
            <person name="Chapman S."/>
            <person name="Gujja S."/>
            <person name="Saif S."/>
            <person name="Birren B."/>
        </authorList>
    </citation>
    <scope>NUCLEOTIDE SEQUENCE</scope>
    <source>
        <strain evidence="7">CBS 10737</strain>
    </source>
</reference>
<dbReference type="InterPro" id="IPR003959">
    <property type="entry name" value="ATPase_AAA_core"/>
</dbReference>
<dbReference type="GO" id="GO:0005634">
    <property type="term" value="C:nucleus"/>
    <property type="evidence" value="ECO:0007669"/>
    <property type="project" value="TreeGrafter"/>
</dbReference>
<dbReference type="OrthoDB" id="10042665at2759"/>
<dbReference type="EMBL" id="KI894007">
    <property type="protein sequence ID" value="OCF53300.1"/>
    <property type="molecule type" value="Genomic_DNA"/>
</dbReference>
<evidence type="ECO:0000256" key="5">
    <source>
        <dbReference type="RuleBase" id="RU003651"/>
    </source>
</evidence>
<dbReference type="SMART" id="SM00382">
    <property type="entry name" value="AAA"/>
    <property type="match status" value="1"/>
</dbReference>
<dbReference type="Proteomes" id="UP000094020">
    <property type="component" value="Chromosome 1"/>
</dbReference>
<evidence type="ECO:0000256" key="4">
    <source>
        <dbReference type="ARBA" id="ARBA00023254"/>
    </source>
</evidence>
<sequence length="558" mass="63516">MSVLQAPPPTISSLSISSTDLGQDMSAKHSANHYNGFSTSHSMKSIASTSTNGYTNGYANGHHHDDIEYEEDMEDNVLDHRLNHGDANSEASEEAESYYDVHLEVRLLPNSVQTTATIRYWVLDYMENSIANLVLGAELRGWQRDRDMKNHIATIWVEEADRKSIPFSEVNLNIHVYRLLRNEQVADFDNDLEDTEHEESVSAGSMRTLPSTELDGLWQTLVYADNLKTRLLNFCYSTTYFSENNIDFNMIAWNRVILLHGPPGTGKTSLCRALAQKISIRMRDSYPRSKLIEINSHSLFSKWFSESGKLVQKLFDTITREVDNEEQFVVLMIDEVESLTAARSAAMTGNEPSDSLRVVNALLTQLDKLRTRKNVLVMTTSNLVDAIDEAFMSRVDMVELVPLPPPEAIYYILKGCIEEMMSKNMIKNRQLLEWTRAEDQWRTWKKSEDKIKRYSGALAQLAIKCYEKKVSGRTLRKLPVLAHTSKLSKFSGGQNRKRSLEDWIKAMLEIIDSFSQSSELIKKNNNDQSEVKRTHQKSTSVVSIDRSELGHLVATRGE</sequence>
<protein>
    <recommendedName>
        <fullName evidence="6">AAA+ ATPase domain-containing protein</fullName>
    </recommendedName>
</protein>
<dbReference type="EMBL" id="CP144519">
    <property type="protein sequence ID" value="WWC66819.1"/>
    <property type="molecule type" value="Genomic_DNA"/>
</dbReference>
<proteinExistence type="inferred from homology"/>
<reference evidence="8" key="2">
    <citation type="submission" date="2013-07" db="EMBL/GenBank/DDBJ databases">
        <authorList>
            <consortium name="The Broad Institute Genome Sequencing Platform"/>
            <person name="Cuomo C."/>
            <person name="Litvintseva A."/>
            <person name="Chen Y."/>
            <person name="Heitman J."/>
            <person name="Sun S."/>
            <person name="Springer D."/>
            <person name="Dromer F."/>
            <person name="Young S.K."/>
            <person name="Zeng Q."/>
            <person name="Gargeya S."/>
            <person name="Fitzgerald M."/>
            <person name="Abouelleil A."/>
            <person name="Alvarado L."/>
            <person name="Berlin A.M."/>
            <person name="Chapman S.B."/>
            <person name="Dewar J."/>
            <person name="Goldberg J."/>
            <person name="Griggs A."/>
            <person name="Gujja S."/>
            <person name="Hansen M."/>
            <person name="Howarth C."/>
            <person name="Imamovic A."/>
            <person name="Larimer J."/>
            <person name="McCowan C."/>
            <person name="Murphy C."/>
            <person name="Pearson M."/>
            <person name="Priest M."/>
            <person name="Roberts A."/>
            <person name="Saif S."/>
            <person name="Shea T."/>
            <person name="Sykes S."/>
            <person name="Wortman J."/>
            <person name="Nusbaum C."/>
            <person name="Birren B."/>
        </authorList>
    </citation>
    <scope>NUCLEOTIDE SEQUENCE</scope>
    <source>
        <strain evidence="8">CBS 10737</strain>
    </source>
</reference>
<dbReference type="InterPro" id="IPR003960">
    <property type="entry name" value="ATPase_AAA_CS"/>
</dbReference>
<gene>
    <name evidence="7" type="ORF">I206_00601</name>
    <name evidence="8" type="ORF">I206_100726</name>
</gene>
<dbReference type="GO" id="GO:0005694">
    <property type="term" value="C:chromosome"/>
    <property type="evidence" value="ECO:0007669"/>
    <property type="project" value="TreeGrafter"/>
</dbReference>
<keyword evidence="3 5" id="KW-0067">ATP-binding</keyword>
<keyword evidence="9" id="KW-1185">Reference proteome</keyword>
<dbReference type="PROSITE" id="PS00674">
    <property type="entry name" value="AAA"/>
    <property type="match status" value="1"/>
</dbReference>
<dbReference type="GeneID" id="30168970"/>
<dbReference type="PANTHER" id="PTHR45991:SF1">
    <property type="entry name" value="PACHYTENE CHECKPOINT PROTEIN 2 HOMOLOG"/>
    <property type="match status" value="1"/>
</dbReference>